<feature type="transmembrane region" description="Helical" evidence="2">
    <location>
        <begin position="133"/>
        <end position="151"/>
    </location>
</feature>
<keyword evidence="2" id="KW-0812">Transmembrane</keyword>
<evidence type="ECO:0000259" key="4">
    <source>
        <dbReference type="Pfam" id="PF11992"/>
    </source>
</evidence>
<evidence type="ECO:0000256" key="1">
    <source>
        <dbReference type="SAM" id="MobiDB-lite"/>
    </source>
</evidence>
<organism evidence="5 6">
    <name type="scientific">Microbacterium alkaliflavum</name>
    <dbReference type="NCBI Taxonomy" id="3248839"/>
    <lineage>
        <taxon>Bacteria</taxon>
        <taxon>Bacillati</taxon>
        <taxon>Actinomycetota</taxon>
        <taxon>Actinomycetes</taxon>
        <taxon>Micrococcales</taxon>
        <taxon>Microbacteriaceae</taxon>
        <taxon>Microbacterium</taxon>
    </lineage>
</organism>
<feature type="compositionally biased region" description="Polar residues" evidence="1">
    <location>
        <begin position="614"/>
        <end position="623"/>
    </location>
</feature>
<dbReference type="EMBL" id="JBIQWL010000007">
    <property type="protein sequence ID" value="MFH8252170.1"/>
    <property type="molecule type" value="Genomic_DNA"/>
</dbReference>
<feature type="region of interest" description="Disordered" evidence="1">
    <location>
        <begin position="817"/>
        <end position="836"/>
    </location>
</feature>
<comment type="caution">
    <text evidence="5">The sequence shown here is derived from an EMBL/GenBank/DDBJ whole genome shotgun (WGS) entry which is preliminary data.</text>
</comment>
<feature type="region of interest" description="Disordered" evidence="1">
    <location>
        <begin position="613"/>
        <end position="661"/>
    </location>
</feature>
<dbReference type="SUPFAM" id="SSF54001">
    <property type="entry name" value="Cysteine proteinases"/>
    <property type="match status" value="1"/>
</dbReference>
<keyword evidence="6" id="KW-1185">Reference proteome</keyword>
<dbReference type="Proteomes" id="UP001610861">
    <property type="component" value="Unassembled WGS sequence"/>
</dbReference>
<feature type="transmembrane region" description="Helical" evidence="2">
    <location>
        <begin position="20"/>
        <end position="39"/>
    </location>
</feature>
<accession>A0ABW7QBA2</accession>
<dbReference type="Gene3D" id="3.10.620.30">
    <property type="match status" value="1"/>
</dbReference>
<name>A0ABW7QBA2_9MICO</name>
<keyword evidence="2" id="KW-1133">Transmembrane helix</keyword>
<dbReference type="RefSeq" id="WP_397557600.1">
    <property type="nucleotide sequence ID" value="NZ_JBIQWL010000007.1"/>
</dbReference>
<gene>
    <name evidence="5" type="ORF">ACH3VR_17525</name>
</gene>
<feature type="domain" description="Transglutaminase-like" evidence="3">
    <location>
        <begin position="532"/>
        <end position="610"/>
    </location>
</feature>
<evidence type="ECO:0000313" key="6">
    <source>
        <dbReference type="Proteomes" id="UP001610861"/>
    </source>
</evidence>
<feature type="transmembrane region" description="Helical" evidence="2">
    <location>
        <begin position="158"/>
        <end position="180"/>
    </location>
</feature>
<dbReference type="InterPro" id="IPR021878">
    <property type="entry name" value="TgpA_N"/>
</dbReference>
<feature type="domain" description="Protein-glutamine gamma-glutamyltransferase TgpA N-terminal" evidence="4">
    <location>
        <begin position="30"/>
        <end position="399"/>
    </location>
</feature>
<proteinExistence type="predicted"/>
<evidence type="ECO:0000259" key="3">
    <source>
        <dbReference type="Pfam" id="PF01841"/>
    </source>
</evidence>
<reference evidence="5 6" key="1">
    <citation type="submission" date="2024-09" db="EMBL/GenBank/DDBJ databases">
        <authorList>
            <person name="Pan X."/>
        </authorList>
    </citation>
    <scope>NUCLEOTIDE SEQUENCE [LARGE SCALE GENOMIC DNA]</scope>
    <source>
        <strain evidence="5 6">B2969</strain>
    </source>
</reference>
<feature type="transmembrane region" description="Helical" evidence="2">
    <location>
        <begin position="192"/>
        <end position="214"/>
    </location>
</feature>
<feature type="transmembrane region" description="Helical" evidence="2">
    <location>
        <begin position="45"/>
        <end position="65"/>
    </location>
</feature>
<evidence type="ECO:0000256" key="2">
    <source>
        <dbReference type="SAM" id="Phobius"/>
    </source>
</evidence>
<dbReference type="InterPro" id="IPR002931">
    <property type="entry name" value="Transglutaminase-like"/>
</dbReference>
<feature type="transmembrane region" description="Helical" evidence="2">
    <location>
        <begin position="247"/>
        <end position="269"/>
    </location>
</feature>
<evidence type="ECO:0000313" key="5">
    <source>
        <dbReference type="EMBL" id="MFH8252170.1"/>
    </source>
</evidence>
<keyword evidence="2" id="KW-0472">Membrane</keyword>
<dbReference type="Pfam" id="PF01841">
    <property type="entry name" value="Transglut_core"/>
    <property type="match status" value="1"/>
</dbReference>
<feature type="transmembrane region" description="Helical" evidence="2">
    <location>
        <begin position="676"/>
        <end position="697"/>
    </location>
</feature>
<dbReference type="InterPro" id="IPR038765">
    <property type="entry name" value="Papain-like_cys_pep_sf"/>
</dbReference>
<dbReference type="Pfam" id="PF11992">
    <property type="entry name" value="TgpA_N"/>
    <property type="match status" value="1"/>
</dbReference>
<feature type="compositionally biased region" description="Basic and acidic residues" evidence="1">
    <location>
        <begin position="624"/>
        <end position="639"/>
    </location>
</feature>
<sequence length="836" mass="88100">MTATALTTPHRAPSPAVPRLVAGALYTGAVVVIAAVAAWPVYRSGWYLLLVGASVVLATGIAVVSRLRRWDGWMTAIAVTAAFLVFGVPLAVPSRLGAPLEALRGLGDLLMGTVFAWKDLVTVDLPVGTYRNLLVPALVVFLVGTCATLVLSWRDDRAAYAAAPVGVAMTSFGLFFGRAVTSAPVSIGPITIFAPLETAIGVAVLVASVLWLAWRNRDERIRALRRAAESSGVRVSRRPSTADRRRTALGVGMLAIAVVIGAVVVPWAARGAERDVLRSAVGPELDLAAEVSPLTTYRSEFDDARADNVLFRVAVQHGSPSRVRLATLDNYDGEVFRAGGGGAVDQGRFVRVPSTLDAGAGQDVSMTVAIDSLTGIWMPTTGRLAAITFDGDRASSLADSFYYSASAEAGVETAGDGLETGDAYRLQAVEPVLPDLASLDAPGGVDSSVVAPKSLTEWVQRHATGSGGAALDGLVRLLRERGYLSHALAVGDQTPAWMSELTGYTFQPSASGHSLARIDTLFTRLLERETDPRAEASGNYVAAVGDDEQFAVAVALIARELDFPARVVVGARLSSSDPDLSTCDAGACRAADLSAWTEVQDASGLWVPIDVTPQHASSPSLDVTEQRDPENVTEVRPDSVEEVVPPDPVQEDSGADDTSPKDAGLDLAWLWPTLRATGVVAAILVLALGPFLAIVAAKGFRRRGRRTQGAPVARIAGGWDEYVDAAIDAGRGAPKASTRGELAAGFATTSGAALAEGADRAVFSGGVATADEAEEFWRIVDAERRGLSAESGFWRRVRAAVSLRSFIRHLAPTAGFRERTAERGQRRAARRERTSP</sequence>
<protein>
    <submittedName>
        <fullName evidence="5">TransglutaminaseTgpA domain-containing protein</fullName>
    </submittedName>
</protein>
<feature type="transmembrane region" description="Helical" evidence="2">
    <location>
        <begin position="72"/>
        <end position="92"/>
    </location>
</feature>